<dbReference type="GO" id="GO:0004029">
    <property type="term" value="F:aldehyde dehydrogenase (NAD+) activity"/>
    <property type="evidence" value="ECO:0007669"/>
    <property type="project" value="TreeGrafter"/>
</dbReference>
<dbReference type="Proteomes" id="UP000515153">
    <property type="component" value="Unplaced"/>
</dbReference>
<gene>
    <name evidence="8" type="ORF">PgNI_09206</name>
</gene>
<feature type="active site" evidence="5">
    <location>
        <position position="254"/>
    </location>
</feature>
<evidence type="ECO:0000256" key="3">
    <source>
        <dbReference type="ARBA" id="ARBA00023002"/>
    </source>
</evidence>
<feature type="active site" evidence="5">
    <location>
        <position position="220"/>
    </location>
</feature>
<reference evidence="8" key="1">
    <citation type="journal article" date="2019" name="Mol. Biol. Evol.">
        <title>Blast fungal genomes show frequent chromosomal changes, gene gains and losses, and effector gene turnover.</title>
        <authorList>
            <person name="Gomez Luciano L.B."/>
            <person name="Jason Tsai I."/>
            <person name="Chuma I."/>
            <person name="Tosa Y."/>
            <person name="Chen Y.H."/>
            <person name="Li J.Y."/>
            <person name="Li M.Y."/>
            <person name="Jade Lu M.Y."/>
            <person name="Nakayashiki H."/>
            <person name="Li W.H."/>
        </authorList>
    </citation>
    <scope>NUCLEOTIDE SEQUENCE</scope>
    <source>
        <strain evidence="8">NI907</strain>
    </source>
</reference>
<keyword evidence="2" id="KW-0125">Carotenoid biosynthesis</keyword>
<dbReference type="CDD" id="cd07135">
    <property type="entry name" value="ALDH_F14-YMR110C"/>
    <property type="match status" value="1"/>
</dbReference>
<dbReference type="RefSeq" id="XP_030977666.1">
    <property type="nucleotide sequence ID" value="XM_031129193.1"/>
</dbReference>
<keyword evidence="7" id="KW-1185">Reference proteome</keyword>
<evidence type="ECO:0000259" key="6">
    <source>
        <dbReference type="Pfam" id="PF00171"/>
    </source>
</evidence>
<evidence type="ECO:0000256" key="2">
    <source>
        <dbReference type="ARBA" id="ARBA00022746"/>
    </source>
</evidence>
<dbReference type="GO" id="GO:0016117">
    <property type="term" value="P:carotenoid biosynthetic process"/>
    <property type="evidence" value="ECO:0007669"/>
    <property type="project" value="UniProtKB-KW"/>
</dbReference>
<reference evidence="8" key="2">
    <citation type="submission" date="2019-10" db="EMBL/GenBank/DDBJ databases">
        <authorList>
            <consortium name="NCBI Genome Project"/>
        </authorList>
    </citation>
    <scope>NUCLEOTIDE SEQUENCE</scope>
    <source>
        <strain evidence="8">NI907</strain>
    </source>
</reference>
<evidence type="ECO:0000256" key="5">
    <source>
        <dbReference type="PIRSR" id="PIRSR036492-1"/>
    </source>
</evidence>
<sequence length="527" mass="57532">MGINSYTSPETFREIHQTLNATFATGKTKSIEWRKWQLKQLWWLVHDNEQLILEALAKDLGRHELETRTADFAGLQGDILEHIKHVEEWAAAEPIKGAGLLFGSLGGAHIRKEPLGVAFVIGAWNFPVLLTLQPVIAAVGAGCCVIIKPSELASASEKVIVELVNRYLDSSAIRVVTGGPMETAEFLKYRFDHIFFTGSTKVAKFVSAAAAKHLTPIVLELGGQCPAVITKTADVDLAAKRVAYAKFLNAGQICLSVNHVFVDPAIHDQFVDSLKRWTVEFGSSGQMCNIINERNYDRLNEMLEKTQGKVLCGGEGSRETKMLPGTVVDQVTLADSLMSEELFGPICPVITATPSEAINAINSLPRPLALYVFSKEQKEIDNILNETISGGVSVNDPLMHVAVPNAPFGGVGDSGMGAYHGKYGFDVFTHKRTVLALPQWLDAVISFRYPPYDVKHASKLAVKNRLGFRRGETMADQRVGGFKGGPGLLKASLWAAVIFAGLYWIDDIRSAKLAVLGWVRHLAGGQQ</sequence>
<protein>
    <recommendedName>
        <fullName evidence="4">Aldehyde dehydrogenase</fullName>
    </recommendedName>
</protein>
<proteinExistence type="inferred from homology"/>
<dbReference type="FunFam" id="3.40.605.10:FF:000004">
    <property type="entry name" value="Aldehyde dehydrogenase"/>
    <property type="match status" value="1"/>
</dbReference>
<evidence type="ECO:0000256" key="4">
    <source>
        <dbReference type="PIRNR" id="PIRNR036492"/>
    </source>
</evidence>
<dbReference type="Gene3D" id="3.40.605.10">
    <property type="entry name" value="Aldehyde Dehydrogenase, Chain A, domain 1"/>
    <property type="match status" value="1"/>
</dbReference>
<dbReference type="Gene3D" id="3.40.309.10">
    <property type="entry name" value="Aldehyde Dehydrogenase, Chain A, domain 2"/>
    <property type="match status" value="1"/>
</dbReference>
<reference evidence="8" key="3">
    <citation type="submission" date="2025-08" db="UniProtKB">
        <authorList>
            <consortium name="RefSeq"/>
        </authorList>
    </citation>
    <scope>IDENTIFICATION</scope>
    <source>
        <strain evidence="8">NI907</strain>
    </source>
</reference>
<dbReference type="InterPro" id="IPR016162">
    <property type="entry name" value="Ald_DH_N"/>
</dbReference>
<dbReference type="SUPFAM" id="SSF53720">
    <property type="entry name" value="ALDH-like"/>
    <property type="match status" value="1"/>
</dbReference>
<evidence type="ECO:0000313" key="7">
    <source>
        <dbReference type="Proteomes" id="UP000515153"/>
    </source>
</evidence>
<organism evidence="7 8">
    <name type="scientific">Pyricularia grisea</name>
    <name type="common">Crabgrass-specific blast fungus</name>
    <name type="synonym">Magnaporthe grisea</name>
    <dbReference type="NCBI Taxonomy" id="148305"/>
    <lineage>
        <taxon>Eukaryota</taxon>
        <taxon>Fungi</taxon>
        <taxon>Dikarya</taxon>
        <taxon>Ascomycota</taxon>
        <taxon>Pezizomycotina</taxon>
        <taxon>Sordariomycetes</taxon>
        <taxon>Sordariomycetidae</taxon>
        <taxon>Magnaporthales</taxon>
        <taxon>Pyriculariaceae</taxon>
        <taxon>Pyricularia</taxon>
    </lineage>
</organism>
<comment type="similarity">
    <text evidence="1 4">Belongs to the aldehyde dehydrogenase family.</text>
</comment>
<dbReference type="Pfam" id="PF00171">
    <property type="entry name" value="Aldedh"/>
    <property type="match status" value="1"/>
</dbReference>
<dbReference type="PANTHER" id="PTHR43570">
    <property type="entry name" value="ALDEHYDE DEHYDROGENASE"/>
    <property type="match status" value="1"/>
</dbReference>
<accession>A0A6P8ARX5</accession>
<evidence type="ECO:0000313" key="8">
    <source>
        <dbReference type="RefSeq" id="XP_030977666.1"/>
    </source>
</evidence>
<dbReference type="KEGG" id="pgri:PgNI_09206"/>
<feature type="domain" description="Aldehyde dehydrogenase" evidence="6">
    <location>
        <begin position="27"/>
        <end position="434"/>
    </location>
</feature>
<dbReference type="GeneID" id="41964101"/>
<dbReference type="InterPro" id="IPR016163">
    <property type="entry name" value="Ald_DH_C"/>
</dbReference>
<dbReference type="GO" id="GO:0006081">
    <property type="term" value="P:aldehyde metabolic process"/>
    <property type="evidence" value="ECO:0007669"/>
    <property type="project" value="InterPro"/>
</dbReference>
<dbReference type="AlphaFoldDB" id="A0A6P8ARX5"/>
<dbReference type="PIRSF" id="PIRSF036492">
    <property type="entry name" value="ALDH"/>
    <property type="match status" value="1"/>
</dbReference>
<dbReference type="PANTHER" id="PTHR43570:SF16">
    <property type="entry name" value="ALDEHYDE DEHYDROGENASE TYPE III, ISOFORM Q"/>
    <property type="match status" value="1"/>
</dbReference>
<keyword evidence="3 4" id="KW-0560">Oxidoreductase</keyword>
<evidence type="ECO:0000256" key="1">
    <source>
        <dbReference type="ARBA" id="ARBA00009986"/>
    </source>
</evidence>
<dbReference type="GO" id="GO:0005737">
    <property type="term" value="C:cytoplasm"/>
    <property type="evidence" value="ECO:0007669"/>
    <property type="project" value="TreeGrafter"/>
</dbReference>
<name>A0A6P8ARX5_PYRGI</name>
<dbReference type="InterPro" id="IPR012394">
    <property type="entry name" value="Aldehyde_DH_NAD(P)"/>
</dbReference>
<dbReference type="InterPro" id="IPR015590">
    <property type="entry name" value="Aldehyde_DH_dom"/>
</dbReference>
<dbReference type="InterPro" id="IPR016161">
    <property type="entry name" value="Ald_DH/histidinol_DH"/>
</dbReference>